<geneLocation type="mitochondrion" evidence="22"/>
<dbReference type="EMBL" id="MN175623">
    <property type="protein sequence ID" value="QIC54433.1"/>
    <property type="molecule type" value="Genomic_DNA"/>
</dbReference>
<feature type="domain" description="Cytochrome oxidase subunit II copper A binding" evidence="20">
    <location>
        <begin position="92"/>
        <end position="224"/>
    </location>
</feature>
<evidence type="ECO:0000256" key="5">
    <source>
        <dbReference type="ARBA" id="ARBA00022448"/>
    </source>
</evidence>
<keyword evidence="11" id="KW-1278">Translocase</keyword>
<evidence type="ECO:0000256" key="10">
    <source>
        <dbReference type="ARBA" id="ARBA00022842"/>
    </source>
</evidence>
<evidence type="ECO:0000256" key="3">
    <source>
        <dbReference type="ARBA" id="ARBA00011164"/>
    </source>
</evidence>
<comment type="function">
    <text evidence="18">Component of the cytochrome c oxidase, the last enzyme in the mitochondrial electron transport chain which drives oxidative phosphorylation. The respiratory chain contains 3 multisubunit complexes succinate dehydrogenase (complex II, CII), ubiquinol-cytochrome c oxidoreductase (cytochrome b-c1 complex, complex III, CIII) and cytochrome c oxidase (complex IV, CIV), that cooperate to transfer electrons derived from NADH and succinate to molecular oxygen, creating an electrochemical gradient over the inner membrane that drives transmembrane transport and the ATP synthase. Cytochrome c oxidase is the component of the respiratory chain that catalyzes the reduction of oxygen to water. Electrons originating from reduced cytochrome c in the intermembrane space (IMS) are transferred via the dinuclear copper A center (CU(A)) of subunit 2 and heme A of subunit 1 to the active site in subunit 1, a binuclear center (BNC) formed by heme A3 and copper B (CU(B)). The BNC reduces molecular oxygen to 2 water molecules using 4 electrons from cytochrome c in the IMS and 4 protons from the mitochondrial matrix.</text>
</comment>
<evidence type="ECO:0000259" key="21">
    <source>
        <dbReference type="PROSITE" id="PS50999"/>
    </source>
</evidence>
<keyword evidence="8 18" id="KW-0479">Metal-binding</keyword>
<evidence type="ECO:0000256" key="9">
    <source>
        <dbReference type="ARBA" id="ARBA00022792"/>
    </source>
</evidence>
<dbReference type="Gene3D" id="1.10.287.90">
    <property type="match status" value="1"/>
</dbReference>
<keyword evidence="6 18" id="KW-0679">Respiratory chain</keyword>
<dbReference type="GO" id="GO:0004129">
    <property type="term" value="F:cytochrome-c oxidase activity"/>
    <property type="evidence" value="ECO:0007669"/>
    <property type="project" value="UniProtKB-EC"/>
</dbReference>
<evidence type="ECO:0000256" key="7">
    <source>
        <dbReference type="ARBA" id="ARBA00022692"/>
    </source>
</evidence>
<evidence type="ECO:0000256" key="18">
    <source>
        <dbReference type="RuleBase" id="RU000457"/>
    </source>
</evidence>
<keyword evidence="7 18" id="KW-0812">Transmembrane</keyword>
<evidence type="ECO:0000256" key="2">
    <source>
        <dbReference type="ARBA" id="ARBA00007866"/>
    </source>
</evidence>
<comment type="similarity">
    <text evidence="2 18">Belongs to the cytochrome c oxidase subunit 2 family.</text>
</comment>
<dbReference type="PANTHER" id="PTHR22888:SF9">
    <property type="entry name" value="CYTOCHROME C OXIDASE SUBUNIT 2"/>
    <property type="match status" value="1"/>
</dbReference>
<dbReference type="GO" id="GO:0042773">
    <property type="term" value="P:ATP synthesis coupled electron transport"/>
    <property type="evidence" value="ECO:0007669"/>
    <property type="project" value="TreeGrafter"/>
</dbReference>
<keyword evidence="15 18" id="KW-0496">Mitochondrion</keyword>
<keyword evidence="12 18" id="KW-0249">Electron transport</keyword>
<comment type="subcellular location">
    <subcellularLocation>
        <location evidence="1 18">Mitochondrion inner membrane</location>
        <topology evidence="1 18">Multi-pass membrane protein</topology>
    </subcellularLocation>
</comment>
<dbReference type="PROSITE" id="PS50999">
    <property type="entry name" value="COX2_TM"/>
    <property type="match status" value="1"/>
</dbReference>
<dbReference type="PRINTS" id="PR01166">
    <property type="entry name" value="CYCOXIDASEII"/>
</dbReference>
<gene>
    <name evidence="22" type="primary">COX2</name>
</gene>
<dbReference type="FunFam" id="2.60.40.420:FF:000001">
    <property type="entry name" value="Cytochrome c oxidase subunit 2"/>
    <property type="match status" value="1"/>
</dbReference>
<dbReference type="Pfam" id="PF02790">
    <property type="entry name" value="COX2_TM"/>
    <property type="match status" value="1"/>
</dbReference>
<feature type="domain" description="Cytochrome oxidase subunit II transmembrane region profile" evidence="21">
    <location>
        <begin position="1"/>
        <end position="91"/>
    </location>
</feature>
<evidence type="ECO:0000256" key="11">
    <source>
        <dbReference type="ARBA" id="ARBA00022967"/>
    </source>
</evidence>
<feature type="transmembrane region" description="Helical" evidence="19">
    <location>
        <begin position="60"/>
        <end position="81"/>
    </location>
</feature>
<comment type="cofactor">
    <cofactor evidence="18">
        <name>Cu cation</name>
        <dbReference type="ChEBI" id="CHEBI:23378"/>
    </cofactor>
    <text evidence="18">Binds a copper A center.</text>
</comment>
<keyword evidence="14 18" id="KW-0186">Copper</keyword>
<dbReference type="InterPro" id="IPR008972">
    <property type="entry name" value="Cupredoxin"/>
</dbReference>
<evidence type="ECO:0000256" key="16">
    <source>
        <dbReference type="ARBA" id="ARBA00023136"/>
    </source>
</evidence>
<organism evidence="22">
    <name type="scientific">Crangonyx forbesi</name>
    <dbReference type="NCBI Taxonomy" id="111557"/>
    <lineage>
        <taxon>Eukaryota</taxon>
        <taxon>Metazoa</taxon>
        <taxon>Ecdysozoa</taxon>
        <taxon>Arthropoda</taxon>
        <taxon>Crustacea</taxon>
        <taxon>Multicrustacea</taxon>
        <taxon>Malacostraca</taxon>
        <taxon>Eumalacostraca</taxon>
        <taxon>Peracarida</taxon>
        <taxon>Amphipoda</taxon>
        <taxon>Senticaudata</taxon>
        <taxon>Gammarida</taxon>
        <taxon>Crangonyctidira</taxon>
        <taxon>Crangonyctoidea</taxon>
        <taxon>Crangonyctidae</taxon>
        <taxon>Crangonyx</taxon>
    </lineage>
</organism>
<keyword evidence="16 18" id="KW-0472">Membrane</keyword>
<sequence length="225" mass="25465">MPTWAALSFQNSASPAMEQLISFHDLTMAILTSIITLVLTSMSLILTYKMTDIFLLQDQTVEIVWTVVPVFILLIIALPSLQTLYTLDDPFLPEMSIKTLAHQWYWSYEYSDFKSIEFDSYLIMTNSTNTLPRMMDTDTSLVIPSKTKVRVLTTSTDVIHAWTVPSMGLKADAVPGRLNQLMLSSTRPGLFFGQCSEICGINHSFMPIKLEVIPMNMFVNWVTSM</sequence>
<evidence type="ECO:0000256" key="17">
    <source>
        <dbReference type="ARBA" id="ARBA00049512"/>
    </source>
</evidence>
<evidence type="ECO:0000256" key="8">
    <source>
        <dbReference type="ARBA" id="ARBA00022723"/>
    </source>
</evidence>
<dbReference type="Pfam" id="PF00116">
    <property type="entry name" value="COX2"/>
    <property type="match status" value="1"/>
</dbReference>
<dbReference type="NCBIfam" id="TIGR02866">
    <property type="entry name" value="CoxB"/>
    <property type="match status" value="1"/>
</dbReference>
<keyword evidence="5 18" id="KW-0813">Transport</keyword>
<comment type="subunit">
    <text evidence="3">Component of the cytochrome c oxidase (complex IV, CIV), a multisubunit enzyme composed of a catalytic core of 3 subunits and several supernumerary subunits. The complex exists as a monomer or a dimer and forms supercomplexes (SCs) in the inner mitochondrial membrane with ubiquinol-cytochrome c oxidoreductase (cytochrome b-c1 complex, complex III, CIII).</text>
</comment>
<evidence type="ECO:0000313" key="22">
    <source>
        <dbReference type="EMBL" id="QIC54433.1"/>
    </source>
</evidence>
<evidence type="ECO:0000256" key="14">
    <source>
        <dbReference type="ARBA" id="ARBA00023008"/>
    </source>
</evidence>
<feature type="transmembrane region" description="Helical" evidence="19">
    <location>
        <begin position="26"/>
        <end position="48"/>
    </location>
</feature>
<name>A0A6C0X4X8_9CRUS</name>
<dbReference type="CDD" id="cd13912">
    <property type="entry name" value="CcO_II_C"/>
    <property type="match status" value="1"/>
</dbReference>
<dbReference type="InterPro" id="IPR045187">
    <property type="entry name" value="CcO_II"/>
</dbReference>
<accession>A0A6C0X4X8</accession>
<evidence type="ECO:0000256" key="19">
    <source>
        <dbReference type="SAM" id="Phobius"/>
    </source>
</evidence>
<evidence type="ECO:0000256" key="4">
    <source>
        <dbReference type="ARBA" id="ARBA00015946"/>
    </source>
</evidence>
<dbReference type="PANTHER" id="PTHR22888">
    <property type="entry name" value="CYTOCHROME C OXIDASE, SUBUNIT II"/>
    <property type="match status" value="1"/>
</dbReference>
<dbReference type="GO" id="GO:0016491">
    <property type="term" value="F:oxidoreductase activity"/>
    <property type="evidence" value="ECO:0007669"/>
    <property type="project" value="InterPro"/>
</dbReference>
<evidence type="ECO:0000256" key="12">
    <source>
        <dbReference type="ARBA" id="ARBA00022982"/>
    </source>
</evidence>
<dbReference type="Gene3D" id="2.60.40.420">
    <property type="entry name" value="Cupredoxins - blue copper proteins"/>
    <property type="match status" value="1"/>
</dbReference>
<dbReference type="InterPro" id="IPR014222">
    <property type="entry name" value="Cyt_c_oxidase_su2"/>
</dbReference>
<comment type="catalytic activity">
    <reaction evidence="17">
        <text>4 Fe(II)-[cytochrome c] + O2 + 8 H(+)(in) = 4 Fe(III)-[cytochrome c] + 2 H2O + 4 H(+)(out)</text>
        <dbReference type="Rhea" id="RHEA:11436"/>
        <dbReference type="Rhea" id="RHEA-COMP:10350"/>
        <dbReference type="Rhea" id="RHEA-COMP:14399"/>
        <dbReference type="ChEBI" id="CHEBI:15377"/>
        <dbReference type="ChEBI" id="CHEBI:15378"/>
        <dbReference type="ChEBI" id="CHEBI:15379"/>
        <dbReference type="ChEBI" id="CHEBI:29033"/>
        <dbReference type="ChEBI" id="CHEBI:29034"/>
        <dbReference type="EC" id="7.1.1.9"/>
    </reaction>
    <physiologicalReaction direction="left-to-right" evidence="17">
        <dbReference type="Rhea" id="RHEA:11437"/>
    </physiologicalReaction>
</comment>
<dbReference type="PROSITE" id="PS00078">
    <property type="entry name" value="COX2"/>
    <property type="match status" value="1"/>
</dbReference>
<dbReference type="SUPFAM" id="SSF81464">
    <property type="entry name" value="Cytochrome c oxidase subunit II-like, transmembrane region"/>
    <property type="match status" value="1"/>
</dbReference>
<dbReference type="InterPro" id="IPR011759">
    <property type="entry name" value="Cyt_c_oxidase_su2_TM_dom"/>
</dbReference>
<evidence type="ECO:0000256" key="13">
    <source>
        <dbReference type="ARBA" id="ARBA00022989"/>
    </source>
</evidence>
<dbReference type="GO" id="GO:0005507">
    <property type="term" value="F:copper ion binding"/>
    <property type="evidence" value="ECO:0007669"/>
    <property type="project" value="InterPro"/>
</dbReference>
<dbReference type="InterPro" id="IPR002429">
    <property type="entry name" value="CcO_II-like_C"/>
</dbReference>
<dbReference type="InterPro" id="IPR034210">
    <property type="entry name" value="CcO_II_C"/>
</dbReference>
<dbReference type="AlphaFoldDB" id="A0A6C0X4X8"/>
<dbReference type="PROSITE" id="PS50857">
    <property type="entry name" value="COX2_CUA"/>
    <property type="match status" value="1"/>
</dbReference>
<protein>
    <recommendedName>
        <fullName evidence="4 18">Cytochrome c oxidase subunit 2</fullName>
    </recommendedName>
</protein>
<dbReference type="GO" id="GO:0005743">
    <property type="term" value="C:mitochondrial inner membrane"/>
    <property type="evidence" value="ECO:0007669"/>
    <property type="project" value="UniProtKB-SubCell"/>
</dbReference>
<proteinExistence type="inferred from homology"/>
<reference evidence="22" key="1">
    <citation type="submission" date="2019-07" db="EMBL/GenBank/DDBJ databases">
        <authorList>
            <person name="Benito J.B."/>
            <person name="Niemiller M.L."/>
        </authorList>
    </citation>
    <scope>NUCLEOTIDE SEQUENCE</scope>
</reference>
<dbReference type="InterPro" id="IPR001505">
    <property type="entry name" value="Copper_CuA"/>
</dbReference>
<evidence type="ECO:0000256" key="15">
    <source>
        <dbReference type="ARBA" id="ARBA00023128"/>
    </source>
</evidence>
<evidence type="ECO:0000256" key="1">
    <source>
        <dbReference type="ARBA" id="ARBA00004448"/>
    </source>
</evidence>
<keyword evidence="10" id="KW-0460">Magnesium</keyword>
<evidence type="ECO:0000256" key="6">
    <source>
        <dbReference type="ARBA" id="ARBA00022660"/>
    </source>
</evidence>
<dbReference type="SUPFAM" id="SSF49503">
    <property type="entry name" value="Cupredoxins"/>
    <property type="match status" value="1"/>
</dbReference>
<keyword evidence="9 18" id="KW-0999">Mitochondrion inner membrane</keyword>
<dbReference type="InterPro" id="IPR036257">
    <property type="entry name" value="Cyt_c_oxidase_su2_TM_sf"/>
</dbReference>
<evidence type="ECO:0000259" key="20">
    <source>
        <dbReference type="PROSITE" id="PS50857"/>
    </source>
</evidence>
<keyword evidence="13 19" id="KW-1133">Transmembrane helix</keyword>